<protein>
    <recommendedName>
        <fullName evidence="3">DUF4286 domain-containing protein</fullName>
    </recommendedName>
</protein>
<comment type="caution">
    <text evidence="1">The sequence shown here is derived from an EMBL/GenBank/DDBJ whole genome shotgun (WGS) entry which is preliminary data.</text>
</comment>
<keyword evidence="2" id="KW-1185">Reference proteome</keyword>
<evidence type="ECO:0000313" key="2">
    <source>
        <dbReference type="Proteomes" id="UP000075320"/>
    </source>
</evidence>
<dbReference type="Pfam" id="PF14114">
    <property type="entry name" value="DUF4286"/>
    <property type="match status" value="1"/>
</dbReference>
<evidence type="ECO:0008006" key="3">
    <source>
        <dbReference type="Google" id="ProtNLM"/>
    </source>
</evidence>
<evidence type="ECO:0000313" key="1">
    <source>
        <dbReference type="EMBL" id="KYG67286.1"/>
    </source>
</evidence>
<dbReference type="InterPro" id="IPR011008">
    <property type="entry name" value="Dimeric_a/b-barrel"/>
</dbReference>
<proteinExistence type="predicted"/>
<dbReference type="AlphaFoldDB" id="A0A150WSC3"/>
<dbReference type="SUPFAM" id="SSF54909">
    <property type="entry name" value="Dimeric alpha+beta barrel"/>
    <property type="match status" value="1"/>
</dbReference>
<dbReference type="RefSeq" id="WP_061834861.1">
    <property type="nucleotide sequence ID" value="NZ_LUKE01000001.1"/>
</dbReference>
<sequence length="107" mass="12523">MVTYLVRFMVRHEVYEQFVEWAKAEHIPEVLALPGFVTADLCLRKGGSMEASSKDVMISYKVENEEAMKTYMTEYAMKTREKGLEKFPGQFSAQREVWLETRNFTVK</sequence>
<dbReference type="EMBL" id="LUKE01000001">
    <property type="protein sequence ID" value="KYG67286.1"/>
    <property type="molecule type" value="Genomic_DNA"/>
</dbReference>
<name>A0A150WSC3_BDEBC</name>
<dbReference type="Proteomes" id="UP000075320">
    <property type="component" value="Unassembled WGS sequence"/>
</dbReference>
<organism evidence="1 2">
    <name type="scientific">Bdellovibrio bacteriovorus</name>
    <dbReference type="NCBI Taxonomy" id="959"/>
    <lineage>
        <taxon>Bacteria</taxon>
        <taxon>Pseudomonadati</taxon>
        <taxon>Bdellovibrionota</taxon>
        <taxon>Bdellovibrionia</taxon>
        <taxon>Bdellovibrionales</taxon>
        <taxon>Pseudobdellovibrionaceae</taxon>
        <taxon>Bdellovibrio</taxon>
    </lineage>
</organism>
<dbReference type="OrthoDB" id="5294715at2"/>
<gene>
    <name evidence="1" type="ORF">AZI86_09810</name>
</gene>
<dbReference type="InterPro" id="IPR025563">
    <property type="entry name" value="DUF4286"/>
</dbReference>
<accession>A0A150WSC3</accession>
<reference evidence="1 2" key="1">
    <citation type="submission" date="2016-03" db="EMBL/GenBank/DDBJ databases">
        <authorList>
            <person name="Ploux O."/>
        </authorList>
    </citation>
    <scope>NUCLEOTIDE SEQUENCE [LARGE SCALE GENOMIC DNA]</scope>
    <source>
        <strain evidence="1 2">R0</strain>
    </source>
</reference>